<keyword evidence="4" id="KW-0378">Hydrolase</keyword>
<dbReference type="NCBIfam" id="TIGR01460">
    <property type="entry name" value="HAD-SF-IIA"/>
    <property type="match status" value="1"/>
</dbReference>
<dbReference type="InterPro" id="IPR023214">
    <property type="entry name" value="HAD_sf"/>
</dbReference>
<dbReference type="Pfam" id="PF13242">
    <property type="entry name" value="Hydrolase_like"/>
    <property type="match status" value="1"/>
</dbReference>
<evidence type="ECO:0000256" key="3">
    <source>
        <dbReference type="PIRSR" id="PIRSR000915-3"/>
    </source>
</evidence>
<organism evidence="4 5">
    <name type="scientific">Carpediemonas membranifera</name>
    <dbReference type="NCBI Taxonomy" id="201153"/>
    <lineage>
        <taxon>Eukaryota</taxon>
        <taxon>Metamonada</taxon>
        <taxon>Carpediemonas-like organisms</taxon>
        <taxon>Carpediemonas</taxon>
    </lineage>
</organism>
<evidence type="ECO:0000313" key="5">
    <source>
        <dbReference type="Proteomes" id="UP000717585"/>
    </source>
</evidence>
<comment type="cofactor">
    <cofactor evidence="3">
        <name>Mg(2+)</name>
        <dbReference type="ChEBI" id="CHEBI:18420"/>
    </cofactor>
    <text evidence="3">Divalent metal ions. Mg(2+) is the most effective.</text>
</comment>
<reference evidence="4" key="1">
    <citation type="submission" date="2021-05" db="EMBL/GenBank/DDBJ databases">
        <title>A free-living protist that lacks canonical eukaryotic 1 DNA replication and segregation systems.</title>
        <authorList>
            <person name="Salas-Leiva D.E."/>
            <person name="Tromer E.C."/>
            <person name="Curtis B.A."/>
            <person name="Jerlstrom-Hultqvist J."/>
            <person name="Kolisko M."/>
            <person name="Yi Z."/>
            <person name="Salas-Leiva J.S."/>
            <person name="Gallot-Lavallee L."/>
            <person name="Kops G.J.P.L."/>
            <person name="Archibald J.M."/>
            <person name="Simpson A.G.B."/>
            <person name="Roger A.J."/>
        </authorList>
    </citation>
    <scope>NUCLEOTIDE SEQUENCE</scope>
    <source>
        <strain evidence="4">BICM</strain>
    </source>
</reference>
<evidence type="ECO:0000256" key="1">
    <source>
        <dbReference type="PIRSR" id="PIRSR000915-1"/>
    </source>
</evidence>
<dbReference type="OrthoDB" id="413953at2759"/>
<feature type="binding site" evidence="2">
    <location>
        <position position="213"/>
    </location>
    <ligand>
        <name>substrate</name>
    </ligand>
</feature>
<protein>
    <submittedName>
        <fullName evidence="4">HAD-superfamily hydrolase subfamily IIA</fullName>
    </submittedName>
</protein>
<keyword evidence="3" id="KW-0460">Magnesium</keyword>
<feature type="binding site" evidence="3">
    <location>
        <position position="28"/>
    </location>
    <ligand>
        <name>Mg(2+)</name>
        <dbReference type="ChEBI" id="CHEBI:18420"/>
    </ligand>
</feature>
<sequence>MVSTESLFSSDRAKEIIRKKKVILFDCDGVLWRSGVGLPSAAEFVNSLSPTKKVFFVTNNSGGTPAHLTSKLARIGITATEDQVISAPLVTAKVLSARGVKKVFLLANTNMVSYLKSSGIEAIEADFSMNPNDIDGDSFTDPAVQAVVAGATQDLNYSSLAQALQYLLKPEVAFIATNRDPTFPGAHSMLPGANTVVSALIGCSGRQPEVMGKPEPFVYEALEEMYGIDRKDCVIVGDRLSTDIELAVRGGSTSILVLTGVTPAESWHEMAESMGVIPDAVVGGVADIVGWDVVE</sequence>
<dbReference type="PIRSF" id="PIRSF000915">
    <property type="entry name" value="PGP-type_phosphatase"/>
    <property type="match status" value="1"/>
</dbReference>
<comment type="caution">
    <text evidence="4">The sequence shown here is derived from an EMBL/GenBank/DDBJ whole genome shotgun (WGS) entry which is preliminary data.</text>
</comment>
<keyword evidence="5" id="KW-1185">Reference proteome</keyword>
<dbReference type="PANTHER" id="PTHR19288:SF93">
    <property type="entry name" value="FI11325P-RELATED"/>
    <property type="match status" value="1"/>
</dbReference>
<dbReference type="Proteomes" id="UP000717585">
    <property type="component" value="Unassembled WGS sequence"/>
</dbReference>
<dbReference type="Gene3D" id="3.40.50.1000">
    <property type="entry name" value="HAD superfamily/HAD-like"/>
    <property type="match status" value="2"/>
</dbReference>
<dbReference type="InterPro" id="IPR036412">
    <property type="entry name" value="HAD-like_sf"/>
</dbReference>
<dbReference type="SUPFAM" id="SSF56784">
    <property type="entry name" value="HAD-like"/>
    <property type="match status" value="1"/>
</dbReference>
<gene>
    <name evidence="4" type="ORF">J8273_2510</name>
</gene>
<dbReference type="GO" id="GO:0046872">
    <property type="term" value="F:metal ion binding"/>
    <property type="evidence" value="ECO:0007669"/>
    <property type="project" value="UniProtKB-KW"/>
</dbReference>
<dbReference type="PANTHER" id="PTHR19288">
    <property type="entry name" value="4-NITROPHENYLPHOSPHATASE-RELATED"/>
    <property type="match status" value="1"/>
</dbReference>
<evidence type="ECO:0000313" key="4">
    <source>
        <dbReference type="EMBL" id="KAG9396158.1"/>
    </source>
</evidence>
<accession>A0A8J6E3N4</accession>
<feature type="binding site" evidence="3">
    <location>
        <position position="238"/>
    </location>
    <ligand>
        <name>Mg(2+)</name>
        <dbReference type="ChEBI" id="CHEBI:18420"/>
    </ligand>
</feature>
<dbReference type="GO" id="GO:0016791">
    <property type="term" value="F:phosphatase activity"/>
    <property type="evidence" value="ECO:0007669"/>
    <property type="project" value="TreeGrafter"/>
</dbReference>
<keyword evidence="3" id="KW-0479">Metal-binding</keyword>
<dbReference type="Pfam" id="PF13344">
    <property type="entry name" value="Hydrolase_6"/>
    <property type="match status" value="1"/>
</dbReference>
<name>A0A8J6E3N4_9EUKA</name>
<dbReference type="InterPro" id="IPR006357">
    <property type="entry name" value="HAD-SF_hydro_IIA"/>
</dbReference>
<dbReference type="GO" id="GO:0005737">
    <property type="term" value="C:cytoplasm"/>
    <property type="evidence" value="ECO:0007669"/>
    <property type="project" value="TreeGrafter"/>
</dbReference>
<evidence type="ECO:0000256" key="2">
    <source>
        <dbReference type="PIRSR" id="PIRSR000915-2"/>
    </source>
</evidence>
<dbReference type="EMBL" id="JAHDYR010000007">
    <property type="protein sequence ID" value="KAG9396158.1"/>
    <property type="molecule type" value="Genomic_DNA"/>
</dbReference>
<dbReference type="SFLD" id="SFLDG01129">
    <property type="entry name" value="C1.5:_HAD__Beta-PGM__Phosphata"/>
    <property type="match status" value="1"/>
</dbReference>
<feature type="binding site" evidence="3">
    <location>
        <position position="26"/>
    </location>
    <ligand>
        <name>Mg(2+)</name>
        <dbReference type="ChEBI" id="CHEBI:18420"/>
    </ligand>
</feature>
<feature type="active site" description="Proton donor" evidence="1">
    <location>
        <position position="28"/>
    </location>
</feature>
<dbReference type="AlphaFoldDB" id="A0A8J6E3N4"/>
<proteinExistence type="predicted"/>
<dbReference type="SFLD" id="SFLDS00003">
    <property type="entry name" value="Haloacid_Dehalogenase"/>
    <property type="match status" value="1"/>
</dbReference>
<feature type="active site" description="Nucleophile" evidence="1">
    <location>
        <position position="26"/>
    </location>
</feature>